<accession>A0A075FQ88</accession>
<reference evidence="1" key="1">
    <citation type="journal article" date="2014" name="Genome Biol. Evol.">
        <title>Pangenome evidence for extensive interdomain horizontal transfer affecting lineage core and shell genes in uncultured planktonic thaumarchaeota and euryarchaeota.</title>
        <authorList>
            <person name="Deschamps P."/>
            <person name="Zivanovic Y."/>
            <person name="Moreira D."/>
            <person name="Rodriguez-Valera F."/>
            <person name="Lopez-Garcia P."/>
        </authorList>
    </citation>
    <scope>NUCLEOTIDE SEQUENCE</scope>
</reference>
<evidence type="ECO:0000313" key="1">
    <source>
        <dbReference type="EMBL" id="AIE93449.1"/>
    </source>
</evidence>
<organism evidence="1">
    <name type="scientific">uncultured marine thaumarchaeote AD1000_36_B08</name>
    <dbReference type="NCBI Taxonomy" id="1455910"/>
    <lineage>
        <taxon>Archaea</taxon>
        <taxon>Nitrososphaerota</taxon>
        <taxon>environmental samples</taxon>
    </lineage>
</organism>
<dbReference type="EMBL" id="KF900394">
    <property type="protein sequence ID" value="AIE93449.1"/>
    <property type="molecule type" value="Genomic_DNA"/>
</dbReference>
<sequence>MISANIVCQDKYESQKLASLIFVKEGNETFITEILNVFDNEVVFSIKDKSAHSVLFRDKIQVEIFIDFIQSIVDKEHKISDTATDDAIVEIFKE</sequence>
<proteinExistence type="predicted"/>
<name>A0A075FQ88_9ARCH</name>
<dbReference type="AlphaFoldDB" id="A0A075FQ88"/>
<protein>
    <submittedName>
        <fullName evidence="1">Uncharacterized protein</fullName>
    </submittedName>
</protein>